<evidence type="ECO:0000256" key="3">
    <source>
        <dbReference type="ARBA" id="ARBA00023163"/>
    </source>
</evidence>
<keyword evidence="6" id="KW-1185">Reference proteome</keyword>
<reference evidence="5 6" key="1">
    <citation type="submission" date="2019-07" db="EMBL/GenBank/DDBJ databases">
        <authorList>
            <person name="Kim J."/>
        </authorList>
    </citation>
    <scope>NUCLEOTIDE SEQUENCE [LARGE SCALE GENOMIC DNA]</scope>
    <source>
        <strain evidence="5 6">MJ1a</strain>
    </source>
</reference>
<evidence type="ECO:0000313" key="5">
    <source>
        <dbReference type="EMBL" id="TWR24936.1"/>
    </source>
</evidence>
<gene>
    <name evidence="5" type="ORF">FPZ42_14360</name>
</gene>
<sequence length="286" mass="32834">MKPNLIKSGSETDASFSFRVDHLPCINNRWHYHQEFELIYFKKGSGTQYIGDSITEFSDGDILLIGPHLEHYWRFKEKYFLTDNSKPVEVYVIHFERNFCGNTFFNLPECHEVFKLLESSKQGVKVGASAGQVAECLIQMTNARSYERLALLIKALGLIAYDQTTKSLVTSGFGQTTVYDDKRIDLIVDYISKNLQKSISLNDLSEVAAMNPTSLCRYFKARMNDNLSSFIWKMRIGYACKLIHKEDMSMKQIAHEAGFRNLTSFHKAFKKIKGTTPLLFQQKITS</sequence>
<dbReference type="InterPro" id="IPR014710">
    <property type="entry name" value="RmlC-like_jellyroll"/>
</dbReference>
<dbReference type="SMART" id="SM00342">
    <property type="entry name" value="HTH_ARAC"/>
    <property type="match status" value="1"/>
</dbReference>
<name>A0A563TZY4_9SPHI</name>
<dbReference type="Proteomes" id="UP000318010">
    <property type="component" value="Unassembled WGS sequence"/>
</dbReference>
<keyword evidence="3" id="KW-0804">Transcription</keyword>
<dbReference type="InterPro" id="IPR018060">
    <property type="entry name" value="HTH_AraC"/>
</dbReference>
<dbReference type="PROSITE" id="PS00041">
    <property type="entry name" value="HTH_ARAC_FAMILY_1"/>
    <property type="match status" value="1"/>
</dbReference>
<dbReference type="OrthoDB" id="9787988at2"/>
<evidence type="ECO:0000313" key="6">
    <source>
        <dbReference type="Proteomes" id="UP000318010"/>
    </source>
</evidence>
<evidence type="ECO:0000256" key="1">
    <source>
        <dbReference type="ARBA" id="ARBA00023015"/>
    </source>
</evidence>
<dbReference type="EMBL" id="VOEI01000005">
    <property type="protein sequence ID" value="TWR24936.1"/>
    <property type="molecule type" value="Genomic_DNA"/>
</dbReference>
<comment type="caution">
    <text evidence="5">The sequence shown here is derived from an EMBL/GenBank/DDBJ whole genome shotgun (WGS) entry which is preliminary data.</text>
</comment>
<dbReference type="Pfam" id="PF02311">
    <property type="entry name" value="AraC_binding"/>
    <property type="match status" value="1"/>
</dbReference>
<dbReference type="PANTHER" id="PTHR43280:SF2">
    <property type="entry name" value="HTH-TYPE TRANSCRIPTIONAL REGULATOR EXSA"/>
    <property type="match status" value="1"/>
</dbReference>
<dbReference type="PROSITE" id="PS01124">
    <property type="entry name" value="HTH_ARAC_FAMILY_2"/>
    <property type="match status" value="1"/>
</dbReference>
<keyword evidence="2" id="KW-0238">DNA-binding</keyword>
<dbReference type="AlphaFoldDB" id="A0A563TZY4"/>
<dbReference type="GO" id="GO:0003700">
    <property type="term" value="F:DNA-binding transcription factor activity"/>
    <property type="evidence" value="ECO:0007669"/>
    <property type="project" value="InterPro"/>
</dbReference>
<dbReference type="SUPFAM" id="SSF46689">
    <property type="entry name" value="Homeodomain-like"/>
    <property type="match status" value="2"/>
</dbReference>
<dbReference type="InterPro" id="IPR003313">
    <property type="entry name" value="AraC-bd"/>
</dbReference>
<dbReference type="InterPro" id="IPR009057">
    <property type="entry name" value="Homeodomain-like_sf"/>
</dbReference>
<dbReference type="GO" id="GO:0043565">
    <property type="term" value="F:sequence-specific DNA binding"/>
    <property type="evidence" value="ECO:0007669"/>
    <property type="project" value="InterPro"/>
</dbReference>
<dbReference type="InterPro" id="IPR018062">
    <property type="entry name" value="HTH_AraC-typ_CS"/>
</dbReference>
<dbReference type="Pfam" id="PF12833">
    <property type="entry name" value="HTH_18"/>
    <property type="match status" value="1"/>
</dbReference>
<dbReference type="SUPFAM" id="SSF51215">
    <property type="entry name" value="Regulatory protein AraC"/>
    <property type="match status" value="1"/>
</dbReference>
<protein>
    <submittedName>
        <fullName evidence="5">AraC family transcriptional regulator</fullName>
    </submittedName>
</protein>
<accession>A0A563TZY4</accession>
<proteinExistence type="predicted"/>
<keyword evidence="1" id="KW-0805">Transcription regulation</keyword>
<dbReference type="Gene3D" id="2.60.120.10">
    <property type="entry name" value="Jelly Rolls"/>
    <property type="match status" value="1"/>
</dbReference>
<dbReference type="Gene3D" id="1.10.10.60">
    <property type="entry name" value="Homeodomain-like"/>
    <property type="match status" value="2"/>
</dbReference>
<dbReference type="RefSeq" id="WP_146272348.1">
    <property type="nucleotide sequence ID" value="NZ_VOEI01000005.1"/>
</dbReference>
<dbReference type="InterPro" id="IPR037923">
    <property type="entry name" value="HTH-like"/>
</dbReference>
<organism evidence="5 6">
    <name type="scientific">Mucilaginibacter achroorhodeus</name>
    <dbReference type="NCBI Taxonomy" id="2599294"/>
    <lineage>
        <taxon>Bacteria</taxon>
        <taxon>Pseudomonadati</taxon>
        <taxon>Bacteroidota</taxon>
        <taxon>Sphingobacteriia</taxon>
        <taxon>Sphingobacteriales</taxon>
        <taxon>Sphingobacteriaceae</taxon>
        <taxon>Mucilaginibacter</taxon>
    </lineage>
</organism>
<evidence type="ECO:0000256" key="2">
    <source>
        <dbReference type="ARBA" id="ARBA00023125"/>
    </source>
</evidence>
<feature type="domain" description="HTH araC/xylS-type" evidence="4">
    <location>
        <begin position="185"/>
        <end position="283"/>
    </location>
</feature>
<dbReference type="PANTHER" id="PTHR43280">
    <property type="entry name" value="ARAC-FAMILY TRANSCRIPTIONAL REGULATOR"/>
    <property type="match status" value="1"/>
</dbReference>
<evidence type="ECO:0000259" key="4">
    <source>
        <dbReference type="PROSITE" id="PS01124"/>
    </source>
</evidence>